<comment type="caution">
    <text evidence="7">The sequence shown here is derived from an EMBL/GenBank/DDBJ whole genome shotgun (WGS) entry which is preliminary data.</text>
</comment>
<dbReference type="PANTHER" id="PTHR24379:SF121">
    <property type="entry name" value="C2H2-TYPE DOMAIN-CONTAINING PROTEIN"/>
    <property type="match status" value="1"/>
</dbReference>
<dbReference type="Proteomes" id="UP001497382">
    <property type="component" value="Unassembled WGS sequence"/>
</dbReference>
<dbReference type="Gene3D" id="3.30.160.60">
    <property type="entry name" value="Classic Zinc Finger"/>
    <property type="match status" value="2"/>
</dbReference>
<evidence type="ECO:0000256" key="5">
    <source>
        <dbReference type="PROSITE-ProRule" id="PRU00042"/>
    </source>
</evidence>
<gene>
    <name evidence="7" type="ORF">LARSCL_LOCUS16580</name>
</gene>
<organism evidence="7 8">
    <name type="scientific">Larinioides sclopetarius</name>
    <dbReference type="NCBI Taxonomy" id="280406"/>
    <lineage>
        <taxon>Eukaryota</taxon>
        <taxon>Metazoa</taxon>
        <taxon>Ecdysozoa</taxon>
        <taxon>Arthropoda</taxon>
        <taxon>Chelicerata</taxon>
        <taxon>Arachnida</taxon>
        <taxon>Araneae</taxon>
        <taxon>Araneomorphae</taxon>
        <taxon>Entelegynae</taxon>
        <taxon>Araneoidea</taxon>
        <taxon>Araneidae</taxon>
        <taxon>Larinioides</taxon>
    </lineage>
</organism>
<dbReference type="GO" id="GO:0008270">
    <property type="term" value="F:zinc ion binding"/>
    <property type="evidence" value="ECO:0007669"/>
    <property type="project" value="UniProtKB-KW"/>
</dbReference>
<evidence type="ECO:0000256" key="2">
    <source>
        <dbReference type="ARBA" id="ARBA00022737"/>
    </source>
</evidence>
<keyword evidence="3 5" id="KW-0863">Zinc-finger</keyword>
<sequence length="232" mass="25774">MSSDTSSVPDIEEYMASICDQNGIADDSVLNASTSCDDACSSGDVEVIKELKVNLDIHECNLCCEGAFLVNKLLQFGGVLNDKYKHACDICNTGFRTKADLKKHKKLHEDGILPEDSIQDMTSFLNIANSHEVSASSPSPSCQKKNSSAPLICDICYKILKSQKTLETHKRNLHSNITYTCEVCNTKISNFRSFKKHCKTHTSSQKFLTCPTCNKKFLFKTAFKKHVCALKT</sequence>
<evidence type="ECO:0000256" key="4">
    <source>
        <dbReference type="ARBA" id="ARBA00022833"/>
    </source>
</evidence>
<evidence type="ECO:0000256" key="3">
    <source>
        <dbReference type="ARBA" id="ARBA00022771"/>
    </source>
</evidence>
<dbReference type="InterPro" id="IPR036236">
    <property type="entry name" value="Znf_C2H2_sf"/>
</dbReference>
<dbReference type="EMBL" id="CAXIEN010000267">
    <property type="protein sequence ID" value="CAL1290594.1"/>
    <property type="molecule type" value="Genomic_DNA"/>
</dbReference>
<dbReference type="PANTHER" id="PTHR24379">
    <property type="entry name" value="KRAB AND ZINC FINGER DOMAIN-CONTAINING"/>
    <property type="match status" value="1"/>
</dbReference>
<evidence type="ECO:0000313" key="7">
    <source>
        <dbReference type="EMBL" id="CAL1290594.1"/>
    </source>
</evidence>
<dbReference type="PROSITE" id="PS00028">
    <property type="entry name" value="ZINC_FINGER_C2H2_1"/>
    <property type="match status" value="2"/>
</dbReference>
<evidence type="ECO:0000256" key="1">
    <source>
        <dbReference type="ARBA" id="ARBA00022723"/>
    </source>
</evidence>
<evidence type="ECO:0000259" key="6">
    <source>
        <dbReference type="PROSITE" id="PS50157"/>
    </source>
</evidence>
<accession>A0AAV2B4U1</accession>
<dbReference type="AlphaFoldDB" id="A0AAV2B4U1"/>
<feature type="domain" description="C2H2-type" evidence="6">
    <location>
        <begin position="179"/>
        <end position="206"/>
    </location>
</feature>
<reference evidence="7 8" key="1">
    <citation type="submission" date="2024-04" db="EMBL/GenBank/DDBJ databases">
        <authorList>
            <person name="Rising A."/>
            <person name="Reimegard J."/>
            <person name="Sonavane S."/>
            <person name="Akerstrom W."/>
            <person name="Nylinder S."/>
            <person name="Hedman E."/>
            <person name="Kallberg Y."/>
        </authorList>
    </citation>
    <scope>NUCLEOTIDE SEQUENCE [LARGE SCALE GENOMIC DNA]</scope>
</reference>
<keyword evidence="8" id="KW-1185">Reference proteome</keyword>
<keyword evidence="4" id="KW-0862">Zinc</keyword>
<keyword evidence="2" id="KW-0677">Repeat</keyword>
<evidence type="ECO:0000313" key="8">
    <source>
        <dbReference type="Proteomes" id="UP001497382"/>
    </source>
</evidence>
<dbReference type="SUPFAM" id="SSF57667">
    <property type="entry name" value="beta-beta-alpha zinc fingers"/>
    <property type="match status" value="2"/>
</dbReference>
<dbReference type="InterPro" id="IPR013087">
    <property type="entry name" value="Znf_C2H2_type"/>
</dbReference>
<dbReference type="SMART" id="SM00355">
    <property type="entry name" value="ZnF_C2H2"/>
    <property type="match status" value="4"/>
</dbReference>
<proteinExistence type="predicted"/>
<dbReference type="PROSITE" id="PS50157">
    <property type="entry name" value="ZINC_FINGER_C2H2_2"/>
    <property type="match status" value="2"/>
</dbReference>
<protein>
    <recommendedName>
        <fullName evidence="6">C2H2-type domain-containing protein</fullName>
    </recommendedName>
</protein>
<keyword evidence="1" id="KW-0479">Metal-binding</keyword>
<name>A0AAV2B4U1_9ARAC</name>
<feature type="domain" description="C2H2-type" evidence="6">
    <location>
        <begin position="86"/>
        <end position="108"/>
    </location>
</feature>